<accession>A0AB38R0B1</accession>
<evidence type="ECO:0000313" key="1">
    <source>
        <dbReference type="EMBL" id="UOE76119.1"/>
    </source>
</evidence>
<reference evidence="1" key="1">
    <citation type="submission" date="2020-10" db="EMBL/GenBank/DDBJ databases">
        <authorList>
            <person name="Delgado J.A."/>
            <person name="Gonzalez J.M."/>
        </authorList>
    </citation>
    <scope>NUCLEOTIDE SEQUENCE</scope>
    <source>
        <strain evidence="1">23.6</strain>
    </source>
</reference>
<sequence>MPKVYLVNTNKTNNPQNESEMIYEKKVAAYYSPWKYYIDEIEANDLVFLYSNNKGIIARGIATGIVEVKDADGNPDGEHYMHLDHFEELEVPLPPSKITEIAQSVTDANYNIKWNQTMIHIPYFIGLKIWQFITRNCLR</sequence>
<dbReference type="EMBL" id="CP063414">
    <property type="protein sequence ID" value="UOE76119.1"/>
    <property type="molecule type" value="Genomic_DNA"/>
</dbReference>
<gene>
    <name evidence="1" type="ORF">IMI45_17950</name>
</gene>
<evidence type="ECO:0008006" key="3">
    <source>
        <dbReference type="Google" id="ProtNLM"/>
    </source>
</evidence>
<protein>
    <recommendedName>
        <fullName evidence="3">EVE domain-containing protein</fullName>
    </recommendedName>
</protein>
<evidence type="ECO:0000313" key="2">
    <source>
        <dbReference type="Proteomes" id="UP001058458"/>
    </source>
</evidence>
<proteinExistence type="predicted"/>
<dbReference type="RefSeq" id="WP_256833514.1">
    <property type="nucleotide sequence ID" value="NZ_CP063414.1"/>
</dbReference>
<name>A0AB38R0B1_PARTM</name>
<organism evidence="1 2">
    <name type="scientific">Parageobacillus thermoglucosidasius</name>
    <name type="common">Geobacillus thermoglucosidasius</name>
    <dbReference type="NCBI Taxonomy" id="1426"/>
    <lineage>
        <taxon>Bacteria</taxon>
        <taxon>Bacillati</taxon>
        <taxon>Bacillota</taxon>
        <taxon>Bacilli</taxon>
        <taxon>Bacillales</taxon>
        <taxon>Anoxybacillaceae</taxon>
        <taxon>Parageobacillus</taxon>
    </lineage>
</organism>
<dbReference type="AlphaFoldDB" id="A0AB38R0B1"/>
<dbReference type="Proteomes" id="UP001058458">
    <property type="component" value="Chromosome"/>
</dbReference>